<dbReference type="EC" id="2.7.11.1" evidence="1"/>
<evidence type="ECO:0000313" key="11">
    <source>
        <dbReference type="EMBL" id="EPX74217.1"/>
    </source>
</evidence>
<dbReference type="GO" id="GO:0004674">
    <property type="term" value="F:protein serine/threonine kinase activity"/>
    <property type="evidence" value="ECO:0007669"/>
    <property type="project" value="UniProtKB-KW"/>
</dbReference>
<dbReference type="Proteomes" id="UP000016088">
    <property type="component" value="Unassembled WGS sequence"/>
</dbReference>
<dbReference type="Pfam" id="PF00069">
    <property type="entry name" value="Pkinase"/>
    <property type="match status" value="2"/>
</dbReference>
<dbReference type="OMA" id="ESEGFFC"/>
<dbReference type="Gene3D" id="1.10.510.10">
    <property type="entry name" value="Transferase(Phosphotransferase) domain 1"/>
    <property type="match status" value="2"/>
</dbReference>
<evidence type="ECO:0000256" key="6">
    <source>
        <dbReference type="ARBA" id="ARBA00022840"/>
    </source>
</evidence>
<feature type="domain" description="AGC-kinase C-terminal" evidence="10">
    <location>
        <begin position="875"/>
        <end position="932"/>
    </location>
</feature>
<evidence type="ECO:0000256" key="8">
    <source>
        <dbReference type="ARBA" id="ARBA00048679"/>
    </source>
</evidence>
<keyword evidence="6" id="KW-0067">ATP-binding</keyword>
<dbReference type="GO" id="GO:0005737">
    <property type="term" value="C:cytoplasm"/>
    <property type="evidence" value="ECO:0007669"/>
    <property type="project" value="TreeGrafter"/>
</dbReference>
<dbReference type="GO" id="GO:0005524">
    <property type="term" value="F:ATP binding"/>
    <property type="evidence" value="ECO:0007669"/>
    <property type="project" value="UniProtKB-KW"/>
</dbReference>
<gene>
    <name evidence="11" type="ORF">SOCG_03429</name>
</gene>
<dbReference type="InterPro" id="IPR000719">
    <property type="entry name" value="Prot_kinase_dom"/>
</dbReference>
<dbReference type="InterPro" id="IPR008271">
    <property type="entry name" value="Ser/Thr_kinase_AS"/>
</dbReference>
<dbReference type="SUPFAM" id="SSF56112">
    <property type="entry name" value="Protein kinase-like (PK-like)"/>
    <property type="match status" value="1"/>
</dbReference>
<keyword evidence="3" id="KW-0808">Transferase</keyword>
<sequence length="967" mass="111882">MTVPEEIRKILLHELLLKIEINSEGEVRYANSAFYRFIGRKVSDPLQQLPCNFYDCITKTSVPRVRRATQMLFNGSSKITHFQTSLLCNTSMVPTMFMNSKDYEASSDEGKIGVKLAFRGILVDSLEGKESRILWSAKCLYPERYHITHMDFVLFNTLGIGSFVLQNYIERAYKVTYMHSPPPVSYLCYFCEKKIPDWYYEVHTDSCLVWSELVQVVLDIRKQIHIKKAELHKYSQLLPHTTSAFSEETYLTLPIISILQPKSGKYKRFRLRSWRACVKFLDRQLTQAEKTFEELGKNTFLVVSEELAIEMKEKVLKKTILLWKFDFLSPCRIQNFFHEVHSLLILSLKYNLKLCNHNMIYGMTFQEVKHFLLRYLRNYLCLNLNNIDHEVFSGDTQLLTMINYSNPRSFKDTSILNVDLILPEARGIPDLLPQSNSKTNLVRAGLGKKGEDYRSVDDCDQLKGIILENLNKKLITKPRKKSFDDQGTQSIHNYQELVEQLYFPIIENTTSTLHLPQFKDLKFGDKTPRSLKEFTFVREINRGASSRVYLVKKISTGNYYALKAIPKLGLKDPDKLKALMYEKANMEIQKYGSNVVKIYYAFESEGFFCLVMDFFNGGDCQTLVEKLGPLPEQWVQTYIAELLEAVEILHKMSIIHRDIKPANMLIDHNGHIRLADLGLSDNKDESSDKYYHEKINQLKEVSHEGARKQLVNGLKDKAKKEMNPTNRKTTEEEFDPFERLIDVDTSNLNKAMSQVFRARLKVTYPGELKSGKSITGTPNYMAPEVLSGTESPMNDIWAIGCVLFEMLTGIIPFQSDTIRGVWDRIQRNDVGWEKDSDEQHSLEAIDLAKKLLEANPDKRLGINGFSEIKRHPFFNGIDWDHLYDEKGPFVPKTDNIEDLIYFERMELAIQASTGMNLKALNFSNKNILWEISDQLQFPQISSISISQSRPKSPINKPSLHYQFFHPD</sequence>
<protein>
    <recommendedName>
        <fullName evidence="1">non-specific serine/threonine protein kinase</fullName>
        <ecNumber evidence="1">2.7.11.1</ecNumber>
    </recommendedName>
</protein>
<dbReference type="PANTHER" id="PTHR24356:SF413">
    <property type="entry name" value="SERINE_THREONINE-PROTEIN KINASE CEK1-RELATED"/>
    <property type="match status" value="1"/>
</dbReference>
<organism evidence="11 12">
    <name type="scientific">Schizosaccharomyces octosporus (strain yFS286)</name>
    <name type="common">Fission yeast</name>
    <name type="synonym">Octosporomyces octosporus</name>
    <dbReference type="NCBI Taxonomy" id="483514"/>
    <lineage>
        <taxon>Eukaryota</taxon>
        <taxon>Fungi</taxon>
        <taxon>Dikarya</taxon>
        <taxon>Ascomycota</taxon>
        <taxon>Taphrinomycotina</taxon>
        <taxon>Schizosaccharomycetes</taxon>
        <taxon>Schizosaccharomycetales</taxon>
        <taxon>Schizosaccharomycetaceae</taxon>
        <taxon>Schizosaccharomyces</taxon>
    </lineage>
</organism>
<dbReference type="GO" id="GO:0035556">
    <property type="term" value="P:intracellular signal transduction"/>
    <property type="evidence" value="ECO:0007669"/>
    <property type="project" value="TreeGrafter"/>
</dbReference>
<name>S9Q2A0_SCHOY</name>
<dbReference type="InterPro" id="IPR000961">
    <property type="entry name" value="AGC-kinase_C"/>
</dbReference>
<dbReference type="InterPro" id="IPR011009">
    <property type="entry name" value="Kinase-like_dom_sf"/>
</dbReference>
<dbReference type="eggNOG" id="KOG0605">
    <property type="taxonomic scope" value="Eukaryota"/>
</dbReference>
<dbReference type="EMBL" id="KE503206">
    <property type="protein sequence ID" value="EPX74217.1"/>
    <property type="molecule type" value="Genomic_DNA"/>
</dbReference>
<dbReference type="OrthoDB" id="5367899at2759"/>
<evidence type="ECO:0000256" key="3">
    <source>
        <dbReference type="ARBA" id="ARBA00022679"/>
    </source>
</evidence>
<dbReference type="PROSITE" id="PS50011">
    <property type="entry name" value="PROTEIN_KINASE_DOM"/>
    <property type="match status" value="1"/>
</dbReference>
<dbReference type="VEuPathDB" id="FungiDB:SOCG_03429"/>
<evidence type="ECO:0000256" key="4">
    <source>
        <dbReference type="ARBA" id="ARBA00022741"/>
    </source>
</evidence>
<keyword evidence="5 11" id="KW-0418">Kinase</keyword>
<dbReference type="SMART" id="SM00220">
    <property type="entry name" value="S_TKc"/>
    <property type="match status" value="1"/>
</dbReference>
<proteinExistence type="predicted"/>
<dbReference type="PANTHER" id="PTHR24356">
    <property type="entry name" value="SERINE/THREONINE-PROTEIN KINASE"/>
    <property type="match status" value="1"/>
</dbReference>
<dbReference type="GO" id="GO:0005634">
    <property type="term" value="C:nucleus"/>
    <property type="evidence" value="ECO:0007669"/>
    <property type="project" value="TreeGrafter"/>
</dbReference>
<evidence type="ECO:0000313" key="12">
    <source>
        <dbReference type="Proteomes" id="UP000016088"/>
    </source>
</evidence>
<keyword evidence="12" id="KW-1185">Reference proteome</keyword>
<comment type="catalytic activity">
    <reaction evidence="8">
        <text>L-seryl-[protein] + ATP = O-phospho-L-seryl-[protein] + ADP + H(+)</text>
        <dbReference type="Rhea" id="RHEA:17989"/>
        <dbReference type="Rhea" id="RHEA-COMP:9863"/>
        <dbReference type="Rhea" id="RHEA-COMP:11604"/>
        <dbReference type="ChEBI" id="CHEBI:15378"/>
        <dbReference type="ChEBI" id="CHEBI:29999"/>
        <dbReference type="ChEBI" id="CHEBI:30616"/>
        <dbReference type="ChEBI" id="CHEBI:83421"/>
        <dbReference type="ChEBI" id="CHEBI:456216"/>
        <dbReference type="EC" id="2.7.11.1"/>
    </reaction>
</comment>
<evidence type="ECO:0000256" key="7">
    <source>
        <dbReference type="ARBA" id="ARBA00047899"/>
    </source>
</evidence>
<dbReference type="RefSeq" id="XP_013017371.1">
    <property type="nucleotide sequence ID" value="XM_013161917.1"/>
</dbReference>
<evidence type="ECO:0000256" key="1">
    <source>
        <dbReference type="ARBA" id="ARBA00012513"/>
    </source>
</evidence>
<comment type="catalytic activity">
    <reaction evidence="7">
        <text>L-threonyl-[protein] + ATP = O-phospho-L-threonyl-[protein] + ADP + H(+)</text>
        <dbReference type="Rhea" id="RHEA:46608"/>
        <dbReference type="Rhea" id="RHEA-COMP:11060"/>
        <dbReference type="Rhea" id="RHEA-COMP:11605"/>
        <dbReference type="ChEBI" id="CHEBI:15378"/>
        <dbReference type="ChEBI" id="CHEBI:30013"/>
        <dbReference type="ChEBI" id="CHEBI:30616"/>
        <dbReference type="ChEBI" id="CHEBI:61977"/>
        <dbReference type="ChEBI" id="CHEBI:456216"/>
        <dbReference type="EC" id="2.7.11.1"/>
    </reaction>
</comment>
<keyword evidence="4" id="KW-0547">Nucleotide-binding</keyword>
<evidence type="ECO:0000256" key="2">
    <source>
        <dbReference type="ARBA" id="ARBA00022527"/>
    </source>
</evidence>
<dbReference type="GeneID" id="25032401"/>
<dbReference type="PROSITE" id="PS00108">
    <property type="entry name" value="PROTEIN_KINASE_ST"/>
    <property type="match status" value="1"/>
</dbReference>
<dbReference type="InterPro" id="IPR050236">
    <property type="entry name" value="Ser_Thr_kinase_AGC"/>
</dbReference>
<keyword evidence="2" id="KW-0723">Serine/threonine-protein kinase</keyword>
<evidence type="ECO:0000256" key="5">
    <source>
        <dbReference type="ARBA" id="ARBA00022777"/>
    </source>
</evidence>
<feature type="domain" description="Protein kinase" evidence="9">
    <location>
        <begin position="534"/>
        <end position="874"/>
    </location>
</feature>
<evidence type="ECO:0000259" key="9">
    <source>
        <dbReference type="PROSITE" id="PS50011"/>
    </source>
</evidence>
<dbReference type="PROSITE" id="PS51285">
    <property type="entry name" value="AGC_KINASE_CTER"/>
    <property type="match status" value="1"/>
</dbReference>
<dbReference type="AlphaFoldDB" id="S9Q2A0"/>
<accession>S9Q2A0</accession>
<dbReference type="Gene3D" id="3.30.200.20">
    <property type="entry name" value="Phosphorylase Kinase, domain 1"/>
    <property type="match status" value="2"/>
</dbReference>
<evidence type="ECO:0000259" key="10">
    <source>
        <dbReference type="PROSITE" id="PS51285"/>
    </source>
</evidence>
<dbReference type="HOGENOM" id="CLU_306328_0_0_1"/>
<reference evidence="11 12" key="1">
    <citation type="journal article" date="2011" name="Science">
        <title>Comparative functional genomics of the fission yeasts.</title>
        <authorList>
            <person name="Rhind N."/>
            <person name="Chen Z."/>
            <person name="Yassour M."/>
            <person name="Thompson D.A."/>
            <person name="Haas B.J."/>
            <person name="Habib N."/>
            <person name="Wapinski I."/>
            <person name="Roy S."/>
            <person name="Lin M.F."/>
            <person name="Heiman D.I."/>
            <person name="Young S.K."/>
            <person name="Furuya K."/>
            <person name="Guo Y."/>
            <person name="Pidoux A."/>
            <person name="Chen H.M."/>
            <person name="Robbertse B."/>
            <person name="Goldberg J.M."/>
            <person name="Aoki K."/>
            <person name="Bayne E.H."/>
            <person name="Berlin A.M."/>
            <person name="Desjardins C.A."/>
            <person name="Dobbs E."/>
            <person name="Dukaj L."/>
            <person name="Fan L."/>
            <person name="FitzGerald M.G."/>
            <person name="French C."/>
            <person name="Gujja S."/>
            <person name="Hansen K."/>
            <person name="Keifenheim D."/>
            <person name="Levin J.Z."/>
            <person name="Mosher R.A."/>
            <person name="Mueller C.A."/>
            <person name="Pfiffner J."/>
            <person name="Priest M."/>
            <person name="Russ C."/>
            <person name="Smialowska A."/>
            <person name="Swoboda P."/>
            <person name="Sykes S.M."/>
            <person name="Vaughn M."/>
            <person name="Vengrova S."/>
            <person name="Yoder R."/>
            <person name="Zeng Q."/>
            <person name="Allshire R."/>
            <person name="Baulcombe D."/>
            <person name="Birren B.W."/>
            <person name="Brown W."/>
            <person name="Ekwall K."/>
            <person name="Kellis M."/>
            <person name="Leatherwood J."/>
            <person name="Levin H."/>
            <person name="Margalit H."/>
            <person name="Martienssen R."/>
            <person name="Nieduszynski C.A."/>
            <person name="Spatafora J.W."/>
            <person name="Friedman N."/>
            <person name="Dalgaard J.Z."/>
            <person name="Baumann P."/>
            <person name="Niki H."/>
            <person name="Regev A."/>
            <person name="Nusbaum C."/>
        </authorList>
    </citation>
    <scope>NUCLEOTIDE SEQUENCE [LARGE SCALE GENOMIC DNA]</scope>
    <source>
        <strain evidence="12">yFS286</strain>
    </source>
</reference>